<dbReference type="Gene3D" id="3.30.420.10">
    <property type="entry name" value="Ribonuclease H-like superfamily/Ribonuclease H"/>
    <property type="match status" value="1"/>
</dbReference>
<evidence type="ECO:0000313" key="1">
    <source>
        <dbReference type="EMBL" id="GBO05209.1"/>
    </source>
</evidence>
<comment type="caution">
    <text evidence="1">The sequence shown here is derived from an EMBL/GenBank/DDBJ whole genome shotgun (WGS) entry which is preliminary data.</text>
</comment>
<dbReference type="InterPro" id="IPR052709">
    <property type="entry name" value="Transposase-MT_Hybrid"/>
</dbReference>
<dbReference type="PANTHER" id="PTHR46060:SF1">
    <property type="entry name" value="MARINER MOS1 TRANSPOSASE-LIKE PROTEIN"/>
    <property type="match status" value="1"/>
</dbReference>
<sequence length="130" mass="15490">MDDGTRITSEVYCNTLRKLKRAIHNKRLGLLTSEVMFLYNNAYPHISLRTQGILRQFKWDVFNHSPYSPDLAPSDYRLFTYMKKWLRAQYFADDEELQDAVTSWLNSREAEFYAVMICTLVKHYDKSDYV</sequence>
<evidence type="ECO:0008006" key="3">
    <source>
        <dbReference type="Google" id="ProtNLM"/>
    </source>
</evidence>
<dbReference type="OrthoDB" id="10042427at2759"/>
<dbReference type="GO" id="GO:0003676">
    <property type="term" value="F:nucleic acid binding"/>
    <property type="evidence" value="ECO:0007669"/>
    <property type="project" value="InterPro"/>
</dbReference>
<keyword evidence="2" id="KW-1185">Reference proteome</keyword>
<dbReference type="Proteomes" id="UP000499080">
    <property type="component" value="Unassembled WGS sequence"/>
</dbReference>
<evidence type="ECO:0000313" key="2">
    <source>
        <dbReference type="Proteomes" id="UP000499080"/>
    </source>
</evidence>
<reference evidence="1 2" key="1">
    <citation type="journal article" date="2019" name="Sci. Rep.">
        <title>Orb-weaving spider Araneus ventricosus genome elucidates the spidroin gene catalogue.</title>
        <authorList>
            <person name="Kono N."/>
            <person name="Nakamura H."/>
            <person name="Ohtoshi R."/>
            <person name="Moran D.A.P."/>
            <person name="Shinohara A."/>
            <person name="Yoshida Y."/>
            <person name="Fujiwara M."/>
            <person name="Mori M."/>
            <person name="Tomita M."/>
            <person name="Arakawa K."/>
        </authorList>
    </citation>
    <scope>NUCLEOTIDE SEQUENCE [LARGE SCALE GENOMIC DNA]</scope>
</reference>
<accession>A0A4Y2TWZ7</accession>
<protein>
    <recommendedName>
        <fullName evidence="3">Histone-lysine N-methyltransferase SETMAR</fullName>
    </recommendedName>
</protein>
<dbReference type="InterPro" id="IPR036397">
    <property type="entry name" value="RNaseH_sf"/>
</dbReference>
<dbReference type="EMBL" id="BGPR01031914">
    <property type="protein sequence ID" value="GBO05209.1"/>
    <property type="molecule type" value="Genomic_DNA"/>
</dbReference>
<dbReference type="AlphaFoldDB" id="A0A4Y2TWZ7"/>
<gene>
    <name evidence="1" type="ORF">AVEN_257476_1</name>
</gene>
<name>A0A4Y2TWZ7_ARAVE</name>
<organism evidence="1 2">
    <name type="scientific">Araneus ventricosus</name>
    <name type="common">Orbweaver spider</name>
    <name type="synonym">Epeira ventricosa</name>
    <dbReference type="NCBI Taxonomy" id="182803"/>
    <lineage>
        <taxon>Eukaryota</taxon>
        <taxon>Metazoa</taxon>
        <taxon>Ecdysozoa</taxon>
        <taxon>Arthropoda</taxon>
        <taxon>Chelicerata</taxon>
        <taxon>Arachnida</taxon>
        <taxon>Araneae</taxon>
        <taxon>Araneomorphae</taxon>
        <taxon>Entelegynae</taxon>
        <taxon>Araneoidea</taxon>
        <taxon>Araneidae</taxon>
        <taxon>Araneus</taxon>
    </lineage>
</organism>
<dbReference type="PANTHER" id="PTHR46060">
    <property type="entry name" value="MARINER MOS1 TRANSPOSASE-LIKE PROTEIN"/>
    <property type="match status" value="1"/>
</dbReference>
<proteinExistence type="predicted"/>